<dbReference type="InterPro" id="IPR051325">
    <property type="entry name" value="Nudix_hydrolase_domain"/>
</dbReference>
<evidence type="ECO:0000256" key="1">
    <source>
        <dbReference type="ARBA" id="ARBA00005582"/>
    </source>
</evidence>
<protein>
    <recommendedName>
        <fullName evidence="2">Bis(5'-nucleosyl)-tetraphosphatase [asymmetrical]</fullName>
    </recommendedName>
    <alternativeName>
        <fullName evidence="5">Diadenosine 5',5'''-P1,P4-tetraphosphate asymmetrical hydrolase</fullName>
    </alternativeName>
</protein>
<keyword evidence="3" id="KW-0547">Nucleotide-binding</keyword>
<accession>A0A2G9ZA28</accession>
<dbReference type="InterPro" id="IPR000086">
    <property type="entry name" value="NUDIX_hydrolase_dom"/>
</dbReference>
<dbReference type="PROSITE" id="PS00893">
    <property type="entry name" value="NUDIX_BOX"/>
    <property type="match status" value="1"/>
</dbReference>
<dbReference type="GO" id="GO:0006167">
    <property type="term" value="P:AMP biosynthetic process"/>
    <property type="evidence" value="ECO:0007669"/>
    <property type="project" value="TreeGrafter"/>
</dbReference>
<keyword evidence="4" id="KW-0378">Hydrolase</keyword>
<dbReference type="InterPro" id="IPR020084">
    <property type="entry name" value="NUDIX_hydrolase_CS"/>
</dbReference>
<dbReference type="SUPFAM" id="SSF55811">
    <property type="entry name" value="Nudix"/>
    <property type="match status" value="1"/>
</dbReference>
<sequence>MERKIFIRPARPPMAPGREISAGIIIYRRTGEGPRFLLLYSGGAYWNFPKGKLGEGEHAFRAALREVEEETGLRSRDLRFKEPFRVHDNFTYVRNRRKIFKTVTYYLAETREPRVRVKIVPEHHQGERHEGYGWFLYRDAARMLSKPNLRRHLKHVYDLIVHKKDIPGSRTATTGAPAK</sequence>
<comment type="caution">
    <text evidence="7">The sequence shown here is derived from an EMBL/GenBank/DDBJ whole genome shotgun (WGS) entry which is preliminary data.</text>
</comment>
<dbReference type="EMBL" id="PCRZ01000019">
    <property type="protein sequence ID" value="PIP30003.1"/>
    <property type="molecule type" value="Genomic_DNA"/>
</dbReference>
<dbReference type="Pfam" id="PF00293">
    <property type="entry name" value="NUDIX"/>
    <property type="match status" value="1"/>
</dbReference>
<organism evidence="7 8">
    <name type="scientific">Candidatus Jorgensenbacteria bacterium CG23_combo_of_CG06-09_8_20_14_all_54_14</name>
    <dbReference type="NCBI Taxonomy" id="1974595"/>
    <lineage>
        <taxon>Bacteria</taxon>
        <taxon>Candidatus Joergenseniibacteriota</taxon>
    </lineage>
</organism>
<proteinExistence type="inferred from homology"/>
<feature type="domain" description="Nudix hydrolase" evidence="6">
    <location>
        <begin position="17"/>
        <end position="157"/>
    </location>
</feature>
<dbReference type="Proteomes" id="UP000228812">
    <property type="component" value="Unassembled WGS sequence"/>
</dbReference>
<evidence type="ECO:0000256" key="2">
    <source>
        <dbReference type="ARBA" id="ARBA00018911"/>
    </source>
</evidence>
<evidence type="ECO:0000256" key="5">
    <source>
        <dbReference type="ARBA" id="ARBA00032644"/>
    </source>
</evidence>
<dbReference type="Gene3D" id="3.90.79.10">
    <property type="entry name" value="Nucleoside Triphosphate Pyrophosphohydrolase"/>
    <property type="match status" value="1"/>
</dbReference>
<evidence type="ECO:0000259" key="6">
    <source>
        <dbReference type="PROSITE" id="PS51462"/>
    </source>
</evidence>
<evidence type="ECO:0000313" key="7">
    <source>
        <dbReference type="EMBL" id="PIP30003.1"/>
    </source>
</evidence>
<dbReference type="PROSITE" id="PS51462">
    <property type="entry name" value="NUDIX"/>
    <property type="match status" value="1"/>
</dbReference>
<dbReference type="InterPro" id="IPR015797">
    <property type="entry name" value="NUDIX_hydrolase-like_dom_sf"/>
</dbReference>
<name>A0A2G9ZA28_9BACT</name>
<gene>
    <name evidence="7" type="ORF">COX26_01060</name>
</gene>
<evidence type="ECO:0000256" key="4">
    <source>
        <dbReference type="ARBA" id="ARBA00022801"/>
    </source>
</evidence>
<dbReference type="PANTHER" id="PTHR21340">
    <property type="entry name" value="DIADENOSINE 5,5-P1,P4-TETRAPHOSPHATE PYROPHOSPHOHYDROLASE MUTT"/>
    <property type="match status" value="1"/>
</dbReference>
<dbReference type="GO" id="GO:0000166">
    <property type="term" value="F:nucleotide binding"/>
    <property type="evidence" value="ECO:0007669"/>
    <property type="project" value="UniProtKB-KW"/>
</dbReference>
<dbReference type="PANTHER" id="PTHR21340:SF0">
    <property type="entry name" value="BIS(5'-NUCLEOSYL)-TETRAPHOSPHATASE [ASYMMETRICAL]"/>
    <property type="match status" value="1"/>
</dbReference>
<comment type="similarity">
    <text evidence="1">Belongs to the Nudix hydrolase family.</text>
</comment>
<reference evidence="7 8" key="1">
    <citation type="submission" date="2017-09" db="EMBL/GenBank/DDBJ databases">
        <title>Depth-based differentiation of microbial function through sediment-hosted aquifers and enrichment of novel symbionts in the deep terrestrial subsurface.</title>
        <authorList>
            <person name="Probst A.J."/>
            <person name="Ladd B."/>
            <person name="Jarett J.K."/>
            <person name="Geller-Mcgrath D.E."/>
            <person name="Sieber C.M."/>
            <person name="Emerson J.B."/>
            <person name="Anantharaman K."/>
            <person name="Thomas B.C."/>
            <person name="Malmstrom R."/>
            <person name="Stieglmeier M."/>
            <person name="Klingl A."/>
            <person name="Woyke T."/>
            <person name="Ryan C.M."/>
            <person name="Banfield J.F."/>
        </authorList>
    </citation>
    <scope>NUCLEOTIDE SEQUENCE [LARGE SCALE GENOMIC DNA]</scope>
    <source>
        <strain evidence="7">CG23_combo_of_CG06-09_8_20_14_all_54_14</strain>
    </source>
</reference>
<dbReference type="AlphaFoldDB" id="A0A2G9ZA28"/>
<dbReference type="GO" id="GO:0004081">
    <property type="term" value="F:bis(5'-nucleosyl)-tetraphosphatase (asymmetrical) activity"/>
    <property type="evidence" value="ECO:0007669"/>
    <property type="project" value="TreeGrafter"/>
</dbReference>
<evidence type="ECO:0000313" key="8">
    <source>
        <dbReference type="Proteomes" id="UP000228812"/>
    </source>
</evidence>
<dbReference type="CDD" id="cd03428">
    <property type="entry name" value="NUDIX_Ap4A_Nudt2"/>
    <property type="match status" value="1"/>
</dbReference>
<dbReference type="GO" id="GO:0006754">
    <property type="term" value="P:ATP biosynthetic process"/>
    <property type="evidence" value="ECO:0007669"/>
    <property type="project" value="TreeGrafter"/>
</dbReference>
<evidence type="ECO:0000256" key="3">
    <source>
        <dbReference type="ARBA" id="ARBA00022741"/>
    </source>
</evidence>
<dbReference type="InterPro" id="IPR003565">
    <property type="entry name" value="Tetra_PHTase"/>
</dbReference>